<accession>A0AAN9BKL3</accession>
<dbReference type="Pfam" id="PF12624">
    <property type="entry name" value="VPS13_N"/>
    <property type="match status" value="1"/>
</dbReference>
<evidence type="ECO:0000313" key="4">
    <source>
        <dbReference type="EMBL" id="KAK7107202.1"/>
    </source>
</evidence>
<dbReference type="EMBL" id="JBAMIC010000004">
    <property type="protein sequence ID" value="KAK7107202.1"/>
    <property type="molecule type" value="Genomic_DNA"/>
</dbReference>
<feature type="region of interest" description="Disordered" evidence="2">
    <location>
        <begin position="468"/>
        <end position="499"/>
    </location>
</feature>
<gene>
    <name evidence="4" type="ORF">V1264_015158</name>
</gene>
<evidence type="ECO:0000256" key="2">
    <source>
        <dbReference type="SAM" id="MobiDB-lite"/>
    </source>
</evidence>
<evidence type="ECO:0000313" key="5">
    <source>
        <dbReference type="Proteomes" id="UP001374579"/>
    </source>
</evidence>
<proteinExistence type="predicted"/>
<dbReference type="InterPro" id="IPR026854">
    <property type="entry name" value="VPS13_N"/>
</dbReference>
<evidence type="ECO:0000259" key="3">
    <source>
        <dbReference type="Pfam" id="PF12624"/>
    </source>
</evidence>
<protein>
    <recommendedName>
        <fullName evidence="3">Chorein N-terminal domain-containing protein</fullName>
    </recommendedName>
</protein>
<keyword evidence="1" id="KW-0813">Transport</keyword>
<dbReference type="GO" id="GO:0006623">
    <property type="term" value="P:protein targeting to vacuole"/>
    <property type="evidence" value="ECO:0007669"/>
    <property type="project" value="TreeGrafter"/>
</dbReference>
<dbReference type="GO" id="GO:0045053">
    <property type="term" value="P:protein retention in Golgi apparatus"/>
    <property type="evidence" value="ECO:0007669"/>
    <property type="project" value="TreeGrafter"/>
</dbReference>
<dbReference type="Proteomes" id="UP001374579">
    <property type="component" value="Unassembled WGS sequence"/>
</dbReference>
<feature type="compositionally biased region" description="Basic and acidic residues" evidence="2">
    <location>
        <begin position="795"/>
        <end position="810"/>
    </location>
</feature>
<evidence type="ECO:0000256" key="1">
    <source>
        <dbReference type="ARBA" id="ARBA00022448"/>
    </source>
</evidence>
<dbReference type="GO" id="GO:0007005">
    <property type="term" value="P:mitochondrion organization"/>
    <property type="evidence" value="ECO:0007669"/>
    <property type="project" value="TreeGrafter"/>
</dbReference>
<feature type="domain" description="Chorein N-terminal" evidence="3">
    <location>
        <begin position="1"/>
        <end position="919"/>
    </location>
</feature>
<reference evidence="4 5" key="1">
    <citation type="submission" date="2024-02" db="EMBL/GenBank/DDBJ databases">
        <title>Chromosome-scale genome assembly of the rough periwinkle Littorina saxatilis.</title>
        <authorList>
            <person name="De Jode A."/>
            <person name="Faria R."/>
            <person name="Formenti G."/>
            <person name="Sims Y."/>
            <person name="Smith T.P."/>
            <person name="Tracey A."/>
            <person name="Wood J.M.D."/>
            <person name="Zagrodzka Z.B."/>
            <person name="Johannesson K."/>
            <person name="Butlin R.K."/>
            <person name="Leder E.H."/>
        </authorList>
    </citation>
    <scope>NUCLEOTIDE SEQUENCE [LARGE SCALE GENOMIC DNA]</scope>
    <source>
        <strain evidence="4">Snail1</strain>
        <tissue evidence="4">Muscle</tissue>
    </source>
</reference>
<comment type="caution">
    <text evidence="4">The sequence shown here is derived from an EMBL/GenBank/DDBJ whole genome shotgun (WGS) entry which is preliminary data.</text>
</comment>
<keyword evidence="5" id="KW-1185">Reference proteome</keyword>
<dbReference type="PANTHER" id="PTHR16166:SF141">
    <property type="entry name" value="INTERMEMBRANE LIPID TRANSFER PROTEIN VPS13D"/>
    <property type="match status" value="1"/>
</dbReference>
<organism evidence="4 5">
    <name type="scientific">Littorina saxatilis</name>
    <dbReference type="NCBI Taxonomy" id="31220"/>
    <lineage>
        <taxon>Eukaryota</taxon>
        <taxon>Metazoa</taxon>
        <taxon>Spiralia</taxon>
        <taxon>Lophotrochozoa</taxon>
        <taxon>Mollusca</taxon>
        <taxon>Gastropoda</taxon>
        <taxon>Caenogastropoda</taxon>
        <taxon>Littorinimorpha</taxon>
        <taxon>Littorinoidea</taxon>
        <taxon>Littorinidae</taxon>
        <taxon>Littorina</taxon>
    </lineage>
</organism>
<dbReference type="AlphaFoldDB" id="A0AAN9BKL3"/>
<sequence length="948" mass="107651">MLEGLAAWVLNTYVGEYVENLNTDQLSIALLQGAVELENLPLKKDALKSLDIPLEVKSGFIGKITLHIPLRRLRSEPWVISIEKLYLVAGPLSNTQHDEDVEKKQQQELKRAMLEALETKWQVLRQSKQSDAGSWFSYGASMAANILENIQLNVKDVHLRYEDDMTNPACPFACGLTIKKLSVQSTDSTWVPKFVSHDSAEMVYKLVDLQGLAIYCDTNVKMMAHLSLHDLSDELQRDMCRTKDNKFKEHEYILKPINSQARVKRYTSALPLRSPAKPRISVDLSLDKMAFCMATSQYRSLLLWQREFSRHNRRRKFRKLRPTCPVKNNGRTWLKFAVECHLNQIQERNRRLTLSFLTHRVHKLVVYSRLYAAHLKGHFLSQQQQEDKDEIEEELEYEELKVIRERIFFKLRRENKVLLEISKKAAAGEANTAFLQPGKPPTAAEEGGGGGGGGGLFRSWFPGWSGWYQGTPTPEAKQPSPESPAVQPGFTSSQAHPDEEAEIEQEILDVLQESSENSSFLRKDTVFARMSFVLKTGSFKLVENYMGETETQSCPLAELQCTTINMEFESRPRTSAMKFSLAVGSLFLEDLSSKNTVFPYLICPQSKDPLNRSGFNPILQSRAADRQRLPSAEETSDPKWQFFKLVYEKNPLSPYFKYKACVTTRAIDIIYTPALLRRMKDVFTVPNTNLYKAANAMSSWQFEKLRKQTQEELKNTLDQLLEAENRKGRWNIDLDISAPKLIVPENVFEGNPAVVVMDLGNFRLKTVSAEDAPAPLDEEDDFVTPLSTPPNEAESQEKQDHPGLTKKDSSHMLSLSDAAVMDRLYEKYKIELTEMQVLTGHLHDNWRNAYARGTSQMHILDRFSISLQLERRLIVTSDPQWPTATVSGTLPSLTFHLNERKIQAMHTCADTLSTSSNPITVMSSQNLSASSIGLSSMSSMPDSMQPSE</sequence>
<feature type="region of interest" description="Disordered" evidence="2">
    <location>
        <begin position="773"/>
        <end position="811"/>
    </location>
</feature>
<feature type="region of interest" description="Disordered" evidence="2">
    <location>
        <begin position="432"/>
        <end position="452"/>
    </location>
</feature>
<name>A0AAN9BKL3_9CAEN</name>
<dbReference type="PANTHER" id="PTHR16166">
    <property type="entry name" value="VACUOLAR PROTEIN SORTING-ASSOCIATED PROTEIN VPS13"/>
    <property type="match status" value="1"/>
</dbReference>
<dbReference type="InterPro" id="IPR026847">
    <property type="entry name" value="VPS13"/>
</dbReference>